<comment type="caution">
    <text evidence="3">The sequence shown here is derived from an EMBL/GenBank/DDBJ whole genome shotgun (WGS) entry which is preliminary data.</text>
</comment>
<dbReference type="STRING" id="1798.AWC30_06610"/>
<feature type="transmembrane region" description="Helical" evidence="2">
    <location>
        <begin position="341"/>
        <end position="361"/>
    </location>
</feature>
<keyword evidence="2" id="KW-0812">Transmembrane</keyword>
<feature type="region of interest" description="Disordered" evidence="1">
    <location>
        <begin position="17"/>
        <end position="216"/>
    </location>
</feature>
<dbReference type="EMBL" id="LQPZ01000016">
    <property type="protein sequence ID" value="ORX06082.1"/>
    <property type="molecule type" value="Genomic_DNA"/>
</dbReference>
<evidence type="ECO:0008006" key="5">
    <source>
        <dbReference type="Google" id="ProtNLM"/>
    </source>
</evidence>
<protein>
    <recommendedName>
        <fullName evidence="5">FUSC family protein</fullName>
    </recommendedName>
</protein>
<evidence type="ECO:0000313" key="4">
    <source>
        <dbReference type="Proteomes" id="UP000193090"/>
    </source>
</evidence>
<organism evidence="3 4">
    <name type="scientific">Mycolicibacillus trivialis</name>
    <dbReference type="NCBI Taxonomy" id="1798"/>
    <lineage>
        <taxon>Bacteria</taxon>
        <taxon>Bacillati</taxon>
        <taxon>Actinomycetota</taxon>
        <taxon>Actinomycetes</taxon>
        <taxon>Mycobacteriales</taxon>
        <taxon>Mycobacteriaceae</taxon>
        <taxon>Mycolicibacillus</taxon>
    </lineage>
</organism>
<evidence type="ECO:0000256" key="1">
    <source>
        <dbReference type="SAM" id="MobiDB-lite"/>
    </source>
</evidence>
<evidence type="ECO:0000313" key="3">
    <source>
        <dbReference type="EMBL" id="ORX06082.1"/>
    </source>
</evidence>
<dbReference type="OrthoDB" id="4764613at2"/>
<dbReference type="Proteomes" id="UP000193090">
    <property type="component" value="Unassembled WGS sequence"/>
</dbReference>
<evidence type="ECO:0000256" key="2">
    <source>
        <dbReference type="SAM" id="Phobius"/>
    </source>
</evidence>
<keyword evidence="2" id="KW-0472">Membrane</keyword>
<feature type="compositionally biased region" description="Acidic residues" evidence="1">
    <location>
        <begin position="188"/>
        <end position="213"/>
    </location>
</feature>
<feature type="compositionally biased region" description="Low complexity" evidence="1">
    <location>
        <begin position="170"/>
        <end position="185"/>
    </location>
</feature>
<feature type="transmembrane region" description="Helical" evidence="2">
    <location>
        <begin position="314"/>
        <end position="335"/>
    </location>
</feature>
<sequence>MTEPRDEETRPISVAELLARHGNIGSPPVTGRRRRRRGDPDSVSVAELTGEIPVIRDDDPPPSETAATTTTEPDAAAKAAETDEAEDVAEAAGEPRTARPARPPRETAGRRTEEPSSPVRFSEPQPRWPQSPPHTARKSGPVRSAHPMPAQSSSPEPESDAERMSPDPVDAYPLADLEADAAARGAVEDDIEDSDAAEDIDLTAETDTDEADDVDRTARARRGGLLGALRGRFGGRRDNAGLDDADLDDSDLDETDLDEIDLEDSEDGEAGADYDLDSDDLDLDTGTATGADDAFDTDDHDRAHESGLRRVLRGAWVVVQSLGAFLFGAALFVAFDQLWRWNSIVALVLTVLVTLGLVGAVQAVRKTDDIGSTLAAAAVGLLVTLGPLVFWLSG</sequence>
<reference evidence="3 4" key="1">
    <citation type="submission" date="2016-01" db="EMBL/GenBank/DDBJ databases">
        <title>The new phylogeny of the genus Mycobacterium.</title>
        <authorList>
            <person name="Tarcisio F."/>
            <person name="Conor M."/>
            <person name="Antonella G."/>
            <person name="Elisabetta G."/>
            <person name="Giulia F.S."/>
            <person name="Sara T."/>
            <person name="Anna F."/>
            <person name="Clotilde B."/>
            <person name="Roberto B."/>
            <person name="Veronica D.S."/>
            <person name="Fabio R."/>
            <person name="Monica P."/>
            <person name="Olivier J."/>
            <person name="Enrico T."/>
            <person name="Nicola S."/>
        </authorList>
    </citation>
    <scope>NUCLEOTIDE SEQUENCE [LARGE SCALE GENOMIC DNA]</scope>
    <source>
        <strain evidence="3 4">DSM 44153</strain>
    </source>
</reference>
<proteinExistence type="predicted"/>
<feature type="transmembrane region" description="Helical" evidence="2">
    <location>
        <begin position="373"/>
        <end position="392"/>
    </location>
</feature>
<feature type="compositionally biased region" description="Basic and acidic residues" evidence="1">
    <location>
        <begin position="103"/>
        <end position="114"/>
    </location>
</feature>
<name>A0A1X2ELP0_9MYCO</name>
<feature type="compositionally biased region" description="Low complexity" evidence="1">
    <location>
        <begin position="64"/>
        <end position="79"/>
    </location>
</feature>
<dbReference type="AlphaFoldDB" id="A0A1X2ELP0"/>
<gene>
    <name evidence="3" type="ORF">AWC30_06610</name>
</gene>
<keyword evidence="2" id="KW-1133">Transmembrane helix</keyword>
<feature type="region of interest" description="Disordered" evidence="1">
    <location>
        <begin position="258"/>
        <end position="281"/>
    </location>
</feature>
<keyword evidence="4" id="KW-1185">Reference proteome</keyword>
<accession>A0A1X2ELP0</accession>
<feature type="compositionally biased region" description="Low complexity" evidence="1">
    <location>
        <begin position="90"/>
        <end position="100"/>
    </location>
</feature>
<dbReference type="RefSeq" id="WP_085109349.1">
    <property type="nucleotide sequence ID" value="NZ_JACKSN010000030.1"/>
</dbReference>